<sequence>MDDRKTNFGSNQLNTPVEDLSQDSHLNYPKNMENSVAEGEDVEDWEEDREDGEIIQRGETFASLEAEKGLTIFTAAIFIIGEMAGSGVLALPYAIVFAGWTGIAMLILCCFASGYCGMVLGRSWTLLRERHRAYRGHVRYPYPAIGEKAYGRWASIAVTVCIQVTLFGVAVVFLILAAGNMSHLIELKVSDDTETELRIWLLICFAVLFPLSWLGTPKEFWGIAVGASLATAVACVMICICIALDMPEDLKSVEQPTVHFERFFSAFGTILFSFGGASTFPTIQTDMKRSSRFPVSVVLAYIAVIGMYLPVSILGFVSYGKDIEPNILDVIGHNQHHLSKVTVDIVLALITLHLMSSFVIVLNPVSQQFEEFLNIPQKFCFKRCLLRSALMCFILGVSELIPKFGLILSLIGGSTITLLTFVFPCLFYLRLEQNISLHIKVLLYEIIAIGLFGGVASTYSAINAIRKEFTHS</sequence>
<dbReference type="GO" id="GO:0005774">
    <property type="term" value="C:vacuolar membrane"/>
    <property type="evidence" value="ECO:0007669"/>
    <property type="project" value="TreeGrafter"/>
</dbReference>
<feature type="transmembrane region" description="Helical" evidence="6">
    <location>
        <begin position="97"/>
        <end position="120"/>
    </location>
</feature>
<feature type="transmembrane region" description="Helical" evidence="6">
    <location>
        <begin position="441"/>
        <end position="462"/>
    </location>
</feature>
<dbReference type="EMBL" id="JARQWQ010000024">
    <property type="protein sequence ID" value="KAK2563648.1"/>
    <property type="molecule type" value="Genomic_DNA"/>
</dbReference>
<feature type="transmembrane region" description="Helical" evidence="6">
    <location>
        <begin position="384"/>
        <end position="401"/>
    </location>
</feature>
<feature type="transmembrane region" description="Helical" evidence="6">
    <location>
        <begin position="153"/>
        <end position="177"/>
    </location>
</feature>
<evidence type="ECO:0000313" key="8">
    <source>
        <dbReference type="EMBL" id="KAK2563648.1"/>
    </source>
</evidence>
<feature type="transmembrane region" description="Helical" evidence="6">
    <location>
        <begin position="221"/>
        <end position="243"/>
    </location>
</feature>
<gene>
    <name evidence="8" type="ORF">P5673_012615</name>
</gene>
<feature type="region of interest" description="Disordered" evidence="5">
    <location>
        <begin position="1"/>
        <end position="50"/>
    </location>
</feature>
<feature type="transmembrane region" description="Helical" evidence="6">
    <location>
        <begin position="345"/>
        <end position="363"/>
    </location>
</feature>
<comment type="subcellular location">
    <subcellularLocation>
        <location evidence="1">Membrane</location>
        <topology evidence="1">Multi-pass membrane protein</topology>
    </subcellularLocation>
</comment>
<dbReference type="AlphaFoldDB" id="A0AAD9QLW3"/>
<feature type="compositionally biased region" description="Acidic residues" evidence="5">
    <location>
        <begin position="38"/>
        <end position="50"/>
    </location>
</feature>
<comment type="caution">
    <text evidence="8">The sequence shown here is derived from an EMBL/GenBank/DDBJ whole genome shotgun (WGS) entry which is preliminary data.</text>
</comment>
<dbReference type="FunFam" id="1.20.1740.10:FF:000052">
    <property type="entry name" value="Lysine histidine transporter-like 3"/>
    <property type="match status" value="1"/>
</dbReference>
<feature type="transmembrane region" description="Helical" evidence="6">
    <location>
        <begin position="295"/>
        <end position="319"/>
    </location>
</feature>
<dbReference type="InterPro" id="IPR013057">
    <property type="entry name" value="AA_transpt_TM"/>
</dbReference>
<accession>A0AAD9QLW3</accession>
<protein>
    <submittedName>
        <fullName evidence="8">Amino acid transporter AVT1A</fullName>
    </submittedName>
</protein>
<dbReference type="PANTHER" id="PTHR22950:SF703">
    <property type="entry name" value="AMINO ACID TRANSPORTER TRANSMEMBRANE DOMAIN-CONTAINING PROTEIN"/>
    <property type="match status" value="1"/>
</dbReference>
<proteinExistence type="predicted"/>
<evidence type="ECO:0000256" key="1">
    <source>
        <dbReference type="ARBA" id="ARBA00004141"/>
    </source>
</evidence>
<keyword evidence="2 6" id="KW-0812">Transmembrane</keyword>
<organism evidence="8 9">
    <name type="scientific">Acropora cervicornis</name>
    <name type="common">Staghorn coral</name>
    <dbReference type="NCBI Taxonomy" id="6130"/>
    <lineage>
        <taxon>Eukaryota</taxon>
        <taxon>Metazoa</taxon>
        <taxon>Cnidaria</taxon>
        <taxon>Anthozoa</taxon>
        <taxon>Hexacorallia</taxon>
        <taxon>Scleractinia</taxon>
        <taxon>Astrocoeniina</taxon>
        <taxon>Acroporidae</taxon>
        <taxon>Acropora</taxon>
    </lineage>
</organism>
<dbReference type="Gene3D" id="1.20.1740.10">
    <property type="entry name" value="Amino acid/polyamine transporter I"/>
    <property type="match status" value="1"/>
</dbReference>
<dbReference type="GO" id="GO:0015179">
    <property type="term" value="F:L-amino acid transmembrane transporter activity"/>
    <property type="evidence" value="ECO:0007669"/>
    <property type="project" value="TreeGrafter"/>
</dbReference>
<evidence type="ECO:0000256" key="2">
    <source>
        <dbReference type="ARBA" id="ARBA00022692"/>
    </source>
</evidence>
<feature type="transmembrane region" description="Helical" evidence="6">
    <location>
        <begin position="197"/>
        <end position="214"/>
    </location>
</feature>
<keyword evidence="9" id="KW-1185">Reference proteome</keyword>
<name>A0AAD9QLW3_ACRCE</name>
<feature type="transmembrane region" description="Helical" evidence="6">
    <location>
        <begin position="70"/>
        <end position="91"/>
    </location>
</feature>
<keyword evidence="4 6" id="KW-0472">Membrane</keyword>
<evidence type="ECO:0000256" key="3">
    <source>
        <dbReference type="ARBA" id="ARBA00022989"/>
    </source>
</evidence>
<evidence type="ECO:0000256" key="5">
    <source>
        <dbReference type="SAM" id="MobiDB-lite"/>
    </source>
</evidence>
<dbReference type="PANTHER" id="PTHR22950">
    <property type="entry name" value="AMINO ACID TRANSPORTER"/>
    <property type="match status" value="1"/>
</dbReference>
<dbReference type="Proteomes" id="UP001249851">
    <property type="component" value="Unassembled WGS sequence"/>
</dbReference>
<feature type="transmembrane region" description="Helical" evidence="6">
    <location>
        <begin position="263"/>
        <end position="283"/>
    </location>
</feature>
<evidence type="ECO:0000259" key="7">
    <source>
        <dbReference type="Pfam" id="PF01490"/>
    </source>
</evidence>
<evidence type="ECO:0000313" key="9">
    <source>
        <dbReference type="Proteomes" id="UP001249851"/>
    </source>
</evidence>
<evidence type="ECO:0000256" key="6">
    <source>
        <dbReference type="SAM" id="Phobius"/>
    </source>
</evidence>
<keyword evidence="3 6" id="KW-1133">Transmembrane helix</keyword>
<reference evidence="8" key="1">
    <citation type="journal article" date="2023" name="G3 (Bethesda)">
        <title>Whole genome assembly and annotation of the endangered Caribbean coral Acropora cervicornis.</title>
        <authorList>
            <person name="Selwyn J.D."/>
            <person name="Vollmer S.V."/>
        </authorList>
    </citation>
    <scope>NUCLEOTIDE SEQUENCE</scope>
    <source>
        <strain evidence="8">K2</strain>
    </source>
</reference>
<evidence type="ECO:0000256" key="4">
    <source>
        <dbReference type="ARBA" id="ARBA00023136"/>
    </source>
</evidence>
<reference evidence="8" key="2">
    <citation type="journal article" date="2023" name="Science">
        <title>Genomic signatures of disease resistance in endangered staghorn corals.</title>
        <authorList>
            <person name="Vollmer S.V."/>
            <person name="Selwyn J.D."/>
            <person name="Despard B.A."/>
            <person name="Roesel C.L."/>
        </authorList>
    </citation>
    <scope>NUCLEOTIDE SEQUENCE</scope>
    <source>
        <strain evidence="8">K2</strain>
    </source>
</reference>
<feature type="transmembrane region" description="Helical" evidence="6">
    <location>
        <begin position="407"/>
        <end position="429"/>
    </location>
</feature>
<dbReference type="Pfam" id="PF01490">
    <property type="entry name" value="Aa_trans"/>
    <property type="match status" value="1"/>
</dbReference>
<feature type="domain" description="Amino acid transporter transmembrane" evidence="7">
    <location>
        <begin position="70"/>
        <end position="462"/>
    </location>
</feature>